<evidence type="ECO:0000256" key="2">
    <source>
        <dbReference type="ARBA" id="ARBA00006490"/>
    </source>
</evidence>
<feature type="domain" description="Aminotransferase class V" evidence="9">
    <location>
        <begin position="6"/>
        <end position="363"/>
    </location>
</feature>
<evidence type="ECO:0000256" key="6">
    <source>
        <dbReference type="ARBA" id="ARBA00023004"/>
    </source>
</evidence>
<dbReference type="OrthoDB" id="9808002at2"/>
<keyword evidence="6" id="KW-0408">Iron</keyword>
<evidence type="ECO:0000259" key="9">
    <source>
        <dbReference type="Pfam" id="PF00266"/>
    </source>
</evidence>
<sequence>MSTSPVYLDAAAAAPLHPVARQALLAALDDGWADPGKLYTQARRARQLLDAAREATAQTLGVRADELSFTPSGTAAAHAAVLGGLAGRRRVGATLVHSAIEHSAVLHAAERHVAGGGEAVSVPVDRVGRLDLDAWTAAVAAPGVALAALIGASHEVGTVQPVPAAAEACAEAGVPLYVDAAQLVGRAPLPAGWSLLSASAHKWGGPPGVGLLAVRKGTRWESPFPADERESGRTPGVLNLPAVVAAAASLRAAAADAAAETARLAPLVDRIRARVAAEVPDVEVVGDPVDRLPHLVTFSCLYLDGEALLQALDRRGFAVSSGSSCTSSTLRPSHVLEAMGVLSHGNVRVSLHRESTEADVDRFLAELPRVVADLRAEAGVTGL</sequence>
<dbReference type="InterPro" id="IPR000192">
    <property type="entry name" value="Aminotrans_V_dom"/>
</dbReference>
<comment type="catalytic activity">
    <reaction evidence="8">
        <text>(sulfur carrier)-H + L-cysteine = (sulfur carrier)-SH + L-alanine</text>
        <dbReference type="Rhea" id="RHEA:43892"/>
        <dbReference type="Rhea" id="RHEA-COMP:14737"/>
        <dbReference type="Rhea" id="RHEA-COMP:14739"/>
        <dbReference type="ChEBI" id="CHEBI:29917"/>
        <dbReference type="ChEBI" id="CHEBI:35235"/>
        <dbReference type="ChEBI" id="CHEBI:57972"/>
        <dbReference type="ChEBI" id="CHEBI:64428"/>
        <dbReference type="EC" id="2.8.1.7"/>
    </reaction>
</comment>
<dbReference type="PATRIC" id="fig|299146.4.peg.3339"/>
<evidence type="ECO:0000313" key="10">
    <source>
        <dbReference type="EMBL" id="SBT48618.1"/>
    </source>
</evidence>
<keyword evidence="4" id="KW-0479">Metal-binding</keyword>
<reference evidence="10 11" key="1">
    <citation type="submission" date="2016-06" db="EMBL/GenBank/DDBJ databases">
        <authorList>
            <person name="Kjaerup R.B."/>
            <person name="Dalgaard T.S."/>
            <person name="Juul-Madsen H.R."/>
        </authorList>
    </citation>
    <scope>NUCLEOTIDE SEQUENCE [LARGE SCALE GENOMIC DNA]</scope>
    <source>
        <strain evidence="10 11">DSM 45248</strain>
    </source>
</reference>
<dbReference type="InterPro" id="IPR015424">
    <property type="entry name" value="PyrdxlP-dep_Trfase"/>
</dbReference>
<dbReference type="RefSeq" id="WP_091196365.1">
    <property type="nucleotide sequence ID" value="NZ_LT594324.1"/>
</dbReference>
<keyword evidence="7" id="KW-0411">Iron-sulfur</keyword>
<name>A0A1A8ZWV8_9ACTN</name>
<dbReference type="PANTHER" id="PTHR11601">
    <property type="entry name" value="CYSTEINE DESULFURYLASE FAMILY MEMBER"/>
    <property type="match status" value="1"/>
</dbReference>
<gene>
    <name evidence="10" type="ORF">GA0070621_3216</name>
</gene>
<dbReference type="AlphaFoldDB" id="A0A1A8ZWV8"/>
<dbReference type="GO" id="GO:0046872">
    <property type="term" value="F:metal ion binding"/>
    <property type="evidence" value="ECO:0007669"/>
    <property type="project" value="UniProtKB-KW"/>
</dbReference>
<dbReference type="InterPro" id="IPR015421">
    <property type="entry name" value="PyrdxlP-dep_Trfase_major"/>
</dbReference>
<dbReference type="SUPFAM" id="SSF53383">
    <property type="entry name" value="PLP-dependent transferases"/>
    <property type="match status" value="1"/>
</dbReference>
<evidence type="ECO:0000256" key="7">
    <source>
        <dbReference type="ARBA" id="ARBA00023014"/>
    </source>
</evidence>
<dbReference type="Gene3D" id="3.40.640.10">
    <property type="entry name" value="Type I PLP-dependent aspartate aminotransferase-like (Major domain)"/>
    <property type="match status" value="1"/>
</dbReference>
<dbReference type="Gene3D" id="3.90.1150.10">
    <property type="entry name" value="Aspartate Aminotransferase, domain 1"/>
    <property type="match status" value="1"/>
</dbReference>
<keyword evidence="11" id="KW-1185">Reference proteome</keyword>
<dbReference type="PANTHER" id="PTHR11601:SF34">
    <property type="entry name" value="CYSTEINE DESULFURASE"/>
    <property type="match status" value="1"/>
</dbReference>
<dbReference type="EMBL" id="LT594324">
    <property type="protein sequence ID" value="SBT48618.1"/>
    <property type="molecule type" value="Genomic_DNA"/>
</dbReference>
<evidence type="ECO:0000256" key="8">
    <source>
        <dbReference type="ARBA" id="ARBA00050776"/>
    </source>
</evidence>
<comment type="similarity">
    <text evidence="2">Belongs to the class-V pyridoxal-phosphate-dependent aminotransferase family. NifS/IscS subfamily.</text>
</comment>
<evidence type="ECO:0000256" key="4">
    <source>
        <dbReference type="ARBA" id="ARBA00022723"/>
    </source>
</evidence>
<comment type="cofactor">
    <cofactor evidence="1">
        <name>pyridoxal 5'-phosphate</name>
        <dbReference type="ChEBI" id="CHEBI:597326"/>
    </cofactor>
</comment>
<evidence type="ECO:0000313" key="11">
    <source>
        <dbReference type="Proteomes" id="UP000198765"/>
    </source>
</evidence>
<evidence type="ECO:0000256" key="5">
    <source>
        <dbReference type="ARBA" id="ARBA00022898"/>
    </source>
</evidence>
<dbReference type="GO" id="GO:0031071">
    <property type="term" value="F:cysteine desulfurase activity"/>
    <property type="evidence" value="ECO:0007669"/>
    <property type="project" value="UniProtKB-EC"/>
</dbReference>
<dbReference type="GO" id="GO:0051536">
    <property type="term" value="F:iron-sulfur cluster binding"/>
    <property type="evidence" value="ECO:0007669"/>
    <property type="project" value="UniProtKB-KW"/>
</dbReference>
<dbReference type="InterPro" id="IPR015422">
    <property type="entry name" value="PyrdxlP-dep_Trfase_small"/>
</dbReference>
<accession>A0A1A8ZWV8</accession>
<protein>
    <submittedName>
        <fullName evidence="10">Cysteine desulfurase</fullName>
    </submittedName>
</protein>
<evidence type="ECO:0000256" key="1">
    <source>
        <dbReference type="ARBA" id="ARBA00001933"/>
    </source>
</evidence>
<dbReference type="PIRSF" id="PIRSF005572">
    <property type="entry name" value="NifS"/>
    <property type="match status" value="1"/>
</dbReference>
<dbReference type="InterPro" id="IPR016454">
    <property type="entry name" value="Cysteine_dSase"/>
</dbReference>
<dbReference type="Pfam" id="PF00266">
    <property type="entry name" value="Aminotran_5"/>
    <property type="match status" value="1"/>
</dbReference>
<evidence type="ECO:0000256" key="3">
    <source>
        <dbReference type="ARBA" id="ARBA00022679"/>
    </source>
</evidence>
<keyword evidence="3" id="KW-0808">Transferase</keyword>
<proteinExistence type="inferred from homology"/>
<keyword evidence="5" id="KW-0663">Pyridoxal phosphate</keyword>
<dbReference type="Proteomes" id="UP000198765">
    <property type="component" value="Chromosome I"/>
</dbReference>
<organism evidence="10 11">
    <name type="scientific">Micromonospora narathiwatensis</name>
    <dbReference type="NCBI Taxonomy" id="299146"/>
    <lineage>
        <taxon>Bacteria</taxon>
        <taxon>Bacillati</taxon>
        <taxon>Actinomycetota</taxon>
        <taxon>Actinomycetes</taxon>
        <taxon>Micromonosporales</taxon>
        <taxon>Micromonosporaceae</taxon>
        <taxon>Micromonospora</taxon>
    </lineage>
</organism>